<dbReference type="EMBL" id="JABFAD010000001">
    <property type="protein sequence ID" value="MBA0791026.1"/>
    <property type="molecule type" value="Genomic_DNA"/>
</dbReference>
<protein>
    <recommendedName>
        <fullName evidence="1">RING-type domain-containing protein</fullName>
    </recommendedName>
</protein>
<dbReference type="Proteomes" id="UP000593560">
    <property type="component" value="Unassembled WGS sequence"/>
</dbReference>
<evidence type="ECO:0000259" key="1">
    <source>
        <dbReference type="Pfam" id="PF17123"/>
    </source>
</evidence>
<dbReference type="InterPro" id="IPR013083">
    <property type="entry name" value="Znf_RING/FYVE/PHD"/>
</dbReference>
<dbReference type="Gene3D" id="3.30.40.10">
    <property type="entry name" value="Zinc/RING finger domain, C3HC4 (zinc finger)"/>
    <property type="match status" value="1"/>
</dbReference>
<proteinExistence type="predicted"/>
<feature type="domain" description="RING-type" evidence="1">
    <location>
        <begin position="18"/>
        <end position="43"/>
    </location>
</feature>
<keyword evidence="3" id="KW-1185">Reference proteome</keyword>
<dbReference type="OrthoDB" id="10343142at2759"/>
<evidence type="ECO:0000313" key="3">
    <source>
        <dbReference type="Proteomes" id="UP000593560"/>
    </source>
</evidence>
<dbReference type="SUPFAM" id="SSF57850">
    <property type="entry name" value="RING/U-box"/>
    <property type="match status" value="1"/>
</dbReference>
<dbReference type="PANTHER" id="PTHR47258">
    <property type="match status" value="1"/>
</dbReference>
<name>A0A7J9G0D4_9ROSI</name>
<organism evidence="2 3">
    <name type="scientific">Gossypium harknessii</name>
    <dbReference type="NCBI Taxonomy" id="34285"/>
    <lineage>
        <taxon>Eukaryota</taxon>
        <taxon>Viridiplantae</taxon>
        <taxon>Streptophyta</taxon>
        <taxon>Embryophyta</taxon>
        <taxon>Tracheophyta</taxon>
        <taxon>Spermatophyta</taxon>
        <taxon>Magnoliopsida</taxon>
        <taxon>eudicotyledons</taxon>
        <taxon>Gunneridae</taxon>
        <taxon>Pentapetalae</taxon>
        <taxon>rosids</taxon>
        <taxon>malvids</taxon>
        <taxon>Malvales</taxon>
        <taxon>Malvaceae</taxon>
        <taxon>Malvoideae</taxon>
        <taxon>Gossypium</taxon>
    </lineage>
</organism>
<comment type="caution">
    <text evidence="2">The sequence shown here is derived from an EMBL/GenBank/DDBJ whole genome shotgun (WGS) entry which is preliminary data.</text>
</comment>
<gene>
    <name evidence="2" type="ORF">Gohar_015631</name>
</gene>
<dbReference type="InterPro" id="IPR044249">
    <property type="entry name" value="XERICO-like"/>
</dbReference>
<sequence>MPSTRYDAVCSGSQPEHDCSVCLTRFKPESEINRLSCGHLFHKERSAARRRSGLLLVSMRRFSNFPCTARLLYRVSEVVCSSHLCSVHPDFVMSPVFD</sequence>
<evidence type="ECO:0000313" key="2">
    <source>
        <dbReference type="EMBL" id="MBA0791026.1"/>
    </source>
</evidence>
<accession>A0A7J9G0D4</accession>
<dbReference type="PANTHER" id="PTHR47258:SF1">
    <property type="entry name" value="E3 UBIQUITIN-PROTEIN LIGASE XERICO-RELATED"/>
    <property type="match status" value="1"/>
</dbReference>
<dbReference type="Pfam" id="PF17123">
    <property type="entry name" value="zf-RING_11"/>
    <property type="match status" value="1"/>
</dbReference>
<dbReference type="InterPro" id="IPR001841">
    <property type="entry name" value="Znf_RING"/>
</dbReference>
<reference evidence="2 3" key="1">
    <citation type="journal article" date="2019" name="Genome Biol. Evol.">
        <title>Insights into the evolution of the New World diploid cottons (Gossypium, subgenus Houzingenia) based on genome sequencing.</title>
        <authorList>
            <person name="Grover C.E."/>
            <person name="Arick M.A. 2nd"/>
            <person name="Thrash A."/>
            <person name="Conover J.L."/>
            <person name="Sanders W.S."/>
            <person name="Peterson D.G."/>
            <person name="Frelichowski J.E."/>
            <person name="Scheffler J.A."/>
            <person name="Scheffler B.E."/>
            <person name="Wendel J.F."/>
        </authorList>
    </citation>
    <scope>NUCLEOTIDE SEQUENCE [LARGE SCALE GENOMIC DNA]</scope>
    <source>
        <strain evidence="2">0</strain>
        <tissue evidence="2">Leaf</tissue>
    </source>
</reference>
<dbReference type="AlphaFoldDB" id="A0A7J9G0D4"/>